<dbReference type="GO" id="GO:0043565">
    <property type="term" value="F:sequence-specific DNA binding"/>
    <property type="evidence" value="ECO:0007669"/>
    <property type="project" value="InterPro"/>
</dbReference>
<dbReference type="OrthoDB" id="1769137at2"/>
<dbReference type="PANTHER" id="PTHR43280:SF2">
    <property type="entry name" value="HTH-TYPE TRANSCRIPTIONAL REGULATOR EXSA"/>
    <property type="match status" value="1"/>
</dbReference>
<dbReference type="Pfam" id="PF12833">
    <property type="entry name" value="HTH_18"/>
    <property type="match status" value="1"/>
</dbReference>
<dbReference type="PROSITE" id="PS50110">
    <property type="entry name" value="RESPONSE_REGULATORY"/>
    <property type="match status" value="1"/>
</dbReference>
<feature type="domain" description="Response regulatory" evidence="6">
    <location>
        <begin position="3"/>
        <end position="120"/>
    </location>
</feature>
<dbReference type="Proteomes" id="UP000005387">
    <property type="component" value="Unassembled WGS sequence"/>
</dbReference>
<feature type="domain" description="HTH araC/xylS-type" evidence="5">
    <location>
        <begin position="369"/>
        <end position="467"/>
    </location>
</feature>
<reference evidence="7 8" key="1">
    <citation type="submission" date="2010-07" db="EMBL/GenBank/DDBJ databases">
        <title>The draft genome of Paenibacillus curdlanolyticus YK9.</title>
        <authorList>
            <consortium name="US DOE Joint Genome Institute (JGI-PGF)"/>
            <person name="Lucas S."/>
            <person name="Copeland A."/>
            <person name="Lapidus A."/>
            <person name="Cheng J.-F."/>
            <person name="Bruce D."/>
            <person name="Goodwin L."/>
            <person name="Pitluck S."/>
            <person name="Land M.L."/>
            <person name="Hauser L."/>
            <person name="Chang Y.-J."/>
            <person name="Jeffries C."/>
            <person name="Anderson I.J."/>
            <person name="Johnson E."/>
            <person name="Loganathan U."/>
            <person name="Mulhopadhyay B."/>
            <person name="Kyrpides N."/>
            <person name="Woyke T.J."/>
        </authorList>
    </citation>
    <scope>NUCLEOTIDE SEQUENCE [LARGE SCALE GENOMIC DNA]</scope>
    <source>
        <strain evidence="7 8">YK9</strain>
    </source>
</reference>
<dbReference type="Gene3D" id="1.10.10.60">
    <property type="entry name" value="Homeodomain-like"/>
    <property type="match status" value="2"/>
</dbReference>
<dbReference type="PROSITE" id="PS00041">
    <property type="entry name" value="HTH_ARAC_FAMILY_1"/>
    <property type="match status" value="1"/>
</dbReference>
<evidence type="ECO:0000256" key="2">
    <source>
        <dbReference type="ARBA" id="ARBA00023125"/>
    </source>
</evidence>
<dbReference type="PROSITE" id="PS01124">
    <property type="entry name" value="HTH_ARAC_FAMILY_2"/>
    <property type="match status" value="1"/>
</dbReference>
<dbReference type="InterPro" id="IPR009057">
    <property type="entry name" value="Homeodomain-like_sf"/>
</dbReference>
<dbReference type="RefSeq" id="WP_006036049.1">
    <property type="nucleotide sequence ID" value="NZ_AEDD01000001.1"/>
</dbReference>
<feature type="modified residue" description="4-aspartylphosphate" evidence="4">
    <location>
        <position position="55"/>
    </location>
</feature>
<dbReference type="EMBL" id="AEDD01000001">
    <property type="protein sequence ID" value="EFM12520.1"/>
    <property type="molecule type" value="Genomic_DNA"/>
</dbReference>
<dbReference type="SUPFAM" id="SSF46689">
    <property type="entry name" value="Homeodomain-like"/>
    <property type="match status" value="2"/>
</dbReference>
<dbReference type="STRING" id="717606.PaecuDRAFT_0031"/>
<keyword evidence="4" id="KW-0597">Phosphoprotein</keyword>
<dbReference type="GO" id="GO:0003700">
    <property type="term" value="F:DNA-binding transcription factor activity"/>
    <property type="evidence" value="ECO:0007669"/>
    <property type="project" value="InterPro"/>
</dbReference>
<dbReference type="InterPro" id="IPR011006">
    <property type="entry name" value="CheY-like_superfamily"/>
</dbReference>
<evidence type="ECO:0000313" key="7">
    <source>
        <dbReference type="EMBL" id="EFM12520.1"/>
    </source>
</evidence>
<dbReference type="SUPFAM" id="SSF52172">
    <property type="entry name" value="CheY-like"/>
    <property type="match status" value="1"/>
</dbReference>
<gene>
    <name evidence="7" type="ORF">PaecuDRAFT_0031</name>
</gene>
<dbReference type="eggNOG" id="COG4753">
    <property type="taxonomic scope" value="Bacteria"/>
</dbReference>
<keyword evidence="2" id="KW-0238">DNA-binding</keyword>
<dbReference type="eggNOG" id="COG2207">
    <property type="taxonomic scope" value="Bacteria"/>
</dbReference>
<evidence type="ECO:0000259" key="6">
    <source>
        <dbReference type="PROSITE" id="PS50110"/>
    </source>
</evidence>
<accession>E0I4I9</accession>
<protein>
    <submittedName>
        <fullName evidence="7">Two component transcriptional regulator, AraC family</fullName>
    </submittedName>
</protein>
<dbReference type="GO" id="GO:0000160">
    <property type="term" value="P:phosphorelay signal transduction system"/>
    <property type="evidence" value="ECO:0007669"/>
    <property type="project" value="InterPro"/>
</dbReference>
<evidence type="ECO:0000313" key="8">
    <source>
        <dbReference type="Proteomes" id="UP000005387"/>
    </source>
</evidence>
<keyword evidence="3" id="KW-0804">Transcription</keyword>
<evidence type="ECO:0000259" key="5">
    <source>
        <dbReference type="PROSITE" id="PS01124"/>
    </source>
</evidence>
<dbReference type="SMART" id="SM00448">
    <property type="entry name" value="REC"/>
    <property type="match status" value="1"/>
</dbReference>
<dbReference type="Pfam" id="PF00072">
    <property type="entry name" value="Response_reg"/>
    <property type="match status" value="1"/>
</dbReference>
<dbReference type="CDD" id="cd17536">
    <property type="entry name" value="REC_YesN-like"/>
    <property type="match status" value="1"/>
</dbReference>
<keyword evidence="1" id="KW-0805">Transcription regulation</keyword>
<dbReference type="AlphaFoldDB" id="E0I4I9"/>
<evidence type="ECO:0000256" key="4">
    <source>
        <dbReference type="PROSITE-ProRule" id="PRU00169"/>
    </source>
</evidence>
<evidence type="ECO:0000256" key="3">
    <source>
        <dbReference type="ARBA" id="ARBA00023163"/>
    </source>
</evidence>
<dbReference type="SMART" id="SM00342">
    <property type="entry name" value="HTH_ARAC"/>
    <property type="match status" value="1"/>
</dbReference>
<keyword evidence="8" id="KW-1185">Reference proteome</keyword>
<dbReference type="PANTHER" id="PTHR43280">
    <property type="entry name" value="ARAC-FAMILY TRANSCRIPTIONAL REGULATOR"/>
    <property type="match status" value="1"/>
</dbReference>
<name>E0I4I9_9BACL</name>
<organism evidence="7 8">
    <name type="scientific">Paenibacillus curdlanolyticus YK9</name>
    <dbReference type="NCBI Taxonomy" id="717606"/>
    <lineage>
        <taxon>Bacteria</taxon>
        <taxon>Bacillati</taxon>
        <taxon>Bacillota</taxon>
        <taxon>Bacilli</taxon>
        <taxon>Bacillales</taxon>
        <taxon>Paenibacillaceae</taxon>
        <taxon>Paenibacillus</taxon>
    </lineage>
</organism>
<dbReference type="InterPro" id="IPR018062">
    <property type="entry name" value="HTH_AraC-typ_CS"/>
</dbReference>
<sequence>MIKVLIVDDDKLVRKGLISAMPWQDFNMQVVGEASNGEKALAFLEDNEVDLLLTDIAMPVMTGMELMKIVRTRYPLMHVVVLTFHKDFEHIQEALRLGAIDYIAKVQLEKEQFEVVLGRIASRIQEQTRGVVAPPASLQEQSPIACTEGYLLLSLNRTEKRNWANALPFPAVEQMKELDSNCWLWLSPACGEEQLVQQMTQLLSALPDSMLVVLTDIKGMTDKEIQRWVRDYGLEMVCFYDYHPDRPIVTASIRRNDATTSSVDADERLEKLKEDWLSPNWLYHDSNFQQSLELLKQLRLAKANLLGFLFALVHEWNRLFSPNGLEKLQLRQSFHSWLQVEQWFREVRKQIVQSTVRSHFSQEIVDCIMRGTQIMQADMKQQLTAAEVAQRLNMSRSYFNQCFKEIIGHPFNEYLRKLRMDKAKEHLLFTNRTILWIAEETGYMDEKYFSRIFRDQVGMLPSEFRQYHRHQPKEGR</sequence>
<evidence type="ECO:0000256" key="1">
    <source>
        <dbReference type="ARBA" id="ARBA00023015"/>
    </source>
</evidence>
<proteinExistence type="predicted"/>
<dbReference type="Gene3D" id="3.40.50.2300">
    <property type="match status" value="1"/>
</dbReference>
<dbReference type="InterPro" id="IPR018060">
    <property type="entry name" value="HTH_AraC"/>
</dbReference>
<dbReference type="InterPro" id="IPR001789">
    <property type="entry name" value="Sig_transdc_resp-reg_receiver"/>
</dbReference>